<comment type="caution">
    <text evidence="4">The sequence shown here is derived from an EMBL/GenBank/DDBJ whole genome shotgun (WGS) entry which is preliminary data.</text>
</comment>
<proteinExistence type="predicted"/>
<feature type="compositionally biased region" description="Low complexity" evidence="2">
    <location>
        <begin position="112"/>
        <end position="122"/>
    </location>
</feature>
<dbReference type="GO" id="GO:0016787">
    <property type="term" value="F:hydrolase activity"/>
    <property type="evidence" value="ECO:0007669"/>
    <property type="project" value="UniProtKB-KW"/>
</dbReference>
<dbReference type="AlphaFoldDB" id="A0AAN7ALF8"/>
<sequence>MAGDRTECPFCGWSTPAGDPEMNQMLLHLETLHAEDEAQPSAAPVDKEKPKPASGSAHHSKAEDEDDDLQYVECSVDGCGEILALSQLEYHLELHEEEIDDRSSPETPVPPSSSSSVASGPSRSHREAERHRQSSDRKSEPSEKQSKAISVWKKIFKMTIPVPTRGSSRFTRHSHKSLLPNAPRKRLGRAHLGRYAHEDRMPEWLASMLKHHGQVRSKGVIPVIAQLLEQSPSTEYAYLCHPSVQHISKLKSEGGFCGYRNIQMLCSYLIYTKSAGSERLGDDIPSIFEIQDFIESAWDQGIQASGRIETGGIKGTRKYIGTPEALAMFRLLNIPCDAQGIKHKEPSWSEQLLLDYVEEYFQSGVLDPTQDVRRTSLPPLYFQHMGHSMTIIGIEKYRNGTRSLLVFDPCFRDASTTLKLVGKQFVHPKPDLALKPYRRGSRYLRAYKEFELLRYVHLIFGHCRLRTLKYVPGPDCFPC</sequence>
<evidence type="ECO:0000256" key="1">
    <source>
        <dbReference type="ARBA" id="ARBA00022801"/>
    </source>
</evidence>
<dbReference type="Pfam" id="PF07910">
    <property type="entry name" value="Peptidase_C78"/>
    <property type="match status" value="1"/>
</dbReference>
<evidence type="ECO:0000259" key="3">
    <source>
        <dbReference type="Pfam" id="PF07910"/>
    </source>
</evidence>
<evidence type="ECO:0000256" key="2">
    <source>
        <dbReference type="SAM" id="MobiDB-lite"/>
    </source>
</evidence>
<feature type="compositionally biased region" description="Basic and acidic residues" evidence="2">
    <location>
        <begin position="124"/>
        <end position="146"/>
    </location>
</feature>
<gene>
    <name evidence="4" type="ORF">QBC35DRAFT_372496</name>
</gene>
<evidence type="ECO:0000313" key="4">
    <source>
        <dbReference type="EMBL" id="KAK4193086.1"/>
    </source>
</evidence>
<name>A0AAN7ALF8_9PEZI</name>
<dbReference type="Gene3D" id="3.90.70.130">
    <property type="match status" value="1"/>
</dbReference>
<accession>A0AAN7ALF8</accession>
<dbReference type="InterPro" id="IPR012462">
    <property type="entry name" value="UFSP1/2_DUB_cat"/>
</dbReference>
<reference evidence="4" key="1">
    <citation type="journal article" date="2023" name="Mol. Phylogenet. Evol.">
        <title>Genome-scale phylogeny and comparative genomics of the fungal order Sordariales.</title>
        <authorList>
            <person name="Hensen N."/>
            <person name="Bonometti L."/>
            <person name="Westerberg I."/>
            <person name="Brannstrom I.O."/>
            <person name="Guillou S."/>
            <person name="Cros-Aarteil S."/>
            <person name="Calhoun S."/>
            <person name="Haridas S."/>
            <person name="Kuo A."/>
            <person name="Mondo S."/>
            <person name="Pangilinan J."/>
            <person name="Riley R."/>
            <person name="LaButti K."/>
            <person name="Andreopoulos B."/>
            <person name="Lipzen A."/>
            <person name="Chen C."/>
            <person name="Yan M."/>
            <person name="Daum C."/>
            <person name="Ng V."/>
            <person name="Clum A."/>
            <person name="Steindorff A."/>
            <person name="Ohm R.A."/>
            <person name="Martin F."/>
            <person name="Silar P."/>
            <person name="Natvig D.O."/>
            <person name="Lalanne C."/>
            <person name="Gautier V."/>
            <person name="Ament-Velasquez S.L."/>
            <person name="Kruys A."/>
            <person name="Hutchinson M.I."/>
            <person name="Powell A.J."/>
            <person name="Barry K."/>
            <person name="Miller A.N."/>
            <person name="Grigoriev I.V."/>
            <person name="Debuchy R."/>
            <person name="Gladieux P."/>
            <person name="Hiltunen Thoren M."/>
            <person name="Johannesson H."/>
        </authorList>
    </citation>
    <scope>NUCLEOTIDE SEQUENCE</scope>
    <source>
        <strain evidence="4">PSN309</strain>
    </source>
</reference>
<keyword evidence="5" id="KW-1185">Reference proteome</keyword>
<organism evidence="4 5">
    <name type="scientific">Podospora australis</name>
    <dbReference type="NCBI Taxonomy" id="1536484"/>
    <lineage>
        <taxon>Eukaryota</taxon>
        <taxon>Fungi</taxon>
        <taxon>Dikarya</taxon>
        <taxon>Ascomycota</taxon>
        <taxon>Pezizomycotina</taxon>
        <taxon>Sordariomycetes</taxon>
        <taxon>Sordariomycetidae</taxon>
        <taxon>Sordariales</taxon>
        <taxon>Podosporaceae</taxon>
        <taxon>Podospora</taxon>
    </lineage>
</organism>
<protein>
    <submittedName>
        <fullName evidence="4">Peptidase family C78-domain-containing protein</fullName>
    </submittedName>
</protein>
<feature type="domain" description="UFSP1/2/DUB catalytic" evidence="3">
    <location>
        <begin position="234"/>
        <end position="453"/>
    </location>
</feature>
<evidence type="ECO:0000313" key="5">
    <source>
        <dbReference type="Proteomes" id="UP001302126"/>
    </source>
</evidence>
<dbReference type="Proteomes" id="UP001302126">
    <property type="component" value="Unassembled WGS sequence"/>
</dbReference>
<feature type="region of interest" description="Disordered" evidence="2">
    <location>
        <begin position="97"/>
        <end position="147"/>
    </location>
</feature>
<dbReference type="EMBL" id="MU864352">
    <property type="protein sequence ID" value="KAK4193086.1"/>
    <property type="molecule type" value="Genomic_DNA"/>
</dbReference>
<reference evidence="4" key="2">
    <citation type="submission" date="2023-05" db="EMBL/GenBank/DDBJ databases">
        <authorList>
            <consortium name="Lawrence Berkeley National Laboratory"/>
            <person name="Steindorff A."/>
            <person name="Hensen N."/>
            <person name="Bonometti L."/>
            <person name="Westerberg I."/>
            <person name="Brannstrom I.O."/>
            <person name="Guillou S."/>
            <person name="Cros-Aarteil S."/>
            <person name="Calhoun S."/>
            <person name="Haridas S."/>
            <person name="Kuo A."/>
            <person name="Mondo S."/>
            <person name="Pangilinan J."/>
            <person name="Riley R."/>
            <person name="Labutti K."/>
            <person name="Andreopoulos B."/>
            <person name="Lipzen A."/>
            <person name="Chen C."/>
            <person name="Yanf M."/>
            <person name="Daum C."/>
            <person name="Ng V."/>
            <person name="Clum A."/>
            <person name="Ohm R."/>
            <person name="Martin F."/>
            <person name="Silar P."/>
            <person name="Natvig D."/>
            <person name="Lalanne C."/>
            <person name="Gautier V."/>
            <person name="Ament-Velasquez S.L."/>
            <person name="Kruys A."/>
            <person name="Hutchinson M.I."/>
            <person name="Powell A.J."/>
            <person name="Barry K."/>
            <person name="Miller A.N."/>
            <person name="Grigoriev I.V."/>
            <person name="Debuchy R."/>
            <person name="Gladieux P."/>
            <person name="Thoren M.H."/>
            <person name="Johannesson H."/>
        </authorList>
    </citation>
    <scope>NUCLEOTIDE SEQUENCE</scope>
    <source>
        <strain evidence="4">PSN309</strain>
    </source>
</reference>
<feature type="region of interest" description="Disordered" evidence="2">
    <location>
        <begin position="31"/>
        <end position="69"/>
    </location>
</feature>
<keyword evidence="1" id="KW-0378">Hydrolase</keyword>